<dbReference type="InterPro" id="IPR037175">
    <property type="entry name" value="KFase_sf"/>
</dbReference>
<dbReference type="EMBL" id="PVTF01000011">
    <property type="protein sequence ID" value="PRY36743.1"/>
    <property type="molecule type" value="Genomic_DNA"/>
</dbReference>
<protein>
    <submittedName>
        <fullName evidence="1">Putative cyclase</fullName>
    </submittedName>
</protein>
<evidence type="ECO:0000313" key="1">
    <source>
        <dbReference type="EMBL" id="PRY36743.1"/>
    </source>
</evidence>
<dbReference type="GO" id="GO:0004061">
    <property type="term" value="F:arylformamidase activity"/>
    <property type="evidence" value="ECO:0007669"/>
    <property type="project" value="InterPro"/>
</dbReference>
<dbReference type="PANTHER" id="PTHR34861:SF10">
    <property type="entry name" value="CYCLASE"/>
    <property type="match status" value="1"/>
</dbReference>
<dbReference type="InterPro" id="IPR007325">
    <property type="entry name" value="KFase/CYL"/>
</dbReference>
<keyword evidence="2" id="KW-1185">Reference proteome</keyword>
<dbReference type="Gene3D" id="3.50.30.50">
    <property type="entry name" value="Putative cyclase"/>
    <property type="match status" value="1"/>
</dbReference>
<dbReference type="PANTHER" id="PTHR34861">
    <property type="match status" value="1"/>
</dbReference>
<dbReference type="SUPFAM" id="SSF102198">
    <property type="entry name" value="Putative cyclase"/>
    <property type="match status" value="1"/>
</dbReference>
<sequence length="294" mass="30565">MTSPDSTEDLPTNWGRWGLDDEHGTLNFITDDARARGVAEATTGRVVPLGLPVPTAPVAGPVPFGTSGMPTGVLQMMCFTGSPARALTDVLVVNTHHGAVTHVDALVHVPVGDQVYPGVPVARAVVGGTVRHGSTTPFAAGITTRGVFLDLAPDGRLEPGHPVTGQDLADAEWRARVRLESGDALVVRGGWRIADHLTDPVPALAVSAVRWLADREVSLYAGDIGDPPPVRPGGAHVLHQVALARLGMPLVDNADVTALAATCRELDRHSFLLVVAPAAITGATGLPVNPLAIF</sequence>
<dbReference type="RefSeq" id="WP_106192149.1">
    <property type="nucleotide sequence ID" value="NZ_PVTF01000011.1"/>
</dbReference>
<accession>A0A2T0STR1</accession>
<reference evidence="1 2" key="1">
    <citation type="submission" date="2018-03" db="EMBL/GenBank/DDBJ databases">
        <title>Genomic Encyclopedia of Archaeal and Bacterial Type Strains, Phase II (KMG-II): from individual species to whole genera.</title>
        <authorList>
            <person name="Goeker M."/>
        </authorList>
    </citation>
    <scope>NUCLEOTIDE SEQUENCE [LARGE SCALE GENOMIC DNA]</scope>
    <source>
        <strain evidence="1 2">DSM 44720</strain>
    </source>
</reference>
<organism evidence="1 2">
    <name type="scientific">Umezawaea tangerina</name>
    <dbReference type="NCBI Taxonomy" id="84725"/>
    <lineage>
        <taxon>Bacteria</taxon>
        <taxon>Bacillati</taxon>
        <taxon>Actinomycetota</taxon>
        <taxon>Actinomycetes</taxon>
        <taxon>Pseudonocardiales</taxon>
        <taxon>Pseudonocardiaceae</taxon>
        <taxon>Umezawaea</taxon>
    </lineage>
</organism>
<gene>
    <name evidence="1" type="ORF">CLV43_111115</name>
</gene>
<name>A0A2T0STR1_9PSEU</name>
<dbReference type="Proteomes" id="UP000239494">
    <property type="component" value="Unassembled WGS sequence"/>
</dbReference>
<dbReference type="AlphaFoldDB" id="A0A2T0STR1"/>
<comment type="caution">
    <text evidence="1">The sequence shown here is derived from an EMBL/GenBank/DDBJ whole genome shotgun (WGS) entry which is preliminary data.</text>
</comment>
<dbReference type="Pfam" id="PF04199">
    <property type="entry name" value="Cyclase"/>
    <property type="match status" value="1"/>
</dbReference>
<evidence type="ECO:0000313" key="2">
    <source>
        <dbReference type="Proteomes" id="UP000239494"/>
    </source>
</evidence>
<dbReference type="OrthoDB" id="7067800at2"/>
<proteinExistence type="predicted"/>
<dbReference type="GO" id="GO:0019441">
    <property type="term" value="P:L-tryptophan catabolic process to kynurenine"/>
    <property type="evidence" value="ECO:0007669"/>
    <property type="project" value="InterPro"/>
</dbReference>